<dbReference type="EMBL" id="QKYT01000187">
    <property type="protein sequence ID" value="RIA90216.1"/>
    <property type="molecule type" value="Genomic_DNA"/>
</dbReference>
<evidence type="ECO:0000313" key="2">
    <source>
        <dbReference type="Proteomes" id="UP000265703"/>
    </source>
</evidence>
<sequence>MTRKRNQVLFNKEVYTPRNNYRREDDDINEDIETNYARSTGSIDMAELIELFQSKTKKRSSSRFDKFEHEQGDRIEKAREMIDGESGIITIWATEMEKITSNVKRKTDDRLERENEYIKKLKFEFEKYQSVTTKTLDNLTKLHSQSQKLGRDIDNNLRQLYETDETELNEALEQFIKQQNYVHKILLHTNKCSFNSYKVICCFFEDFAEKQTVKTNNHAIFYVAQLATYLEFSRTAEARNLIETFANTTFQNMILSQWKTIKFMGS</sequence>
<organism evidence="1 2">
    <name type="scientific">Glomus cerebriforme</name>
    <dbReference type="NCBI Taxonomy" id="658196"/>
    <lineage>
        <taxon>Eukaryota</taxon>
        <taxon>Fungi</taxon>
        <taxon>Fungi incertae sedis</taxon>
        <taxon>Mucoromycota</taxon>
        <taxon>Glomeromycotina</taxon>
        <taxon>Glomeromycetes</taxon>
        <taxon>Glomerales</taxon>
        <taxon>Glomeraceae</taxon>
        <taxon>Glomus</taxon>
    </lineage>
</organism>
<dbReference type="AlphaFoldDB" id="A0A397SZY5"/>
<accession>A0A397SZY5</accession>
<dbReference type="OrthoDB" id="2404745at2759"/>
<protein>
    <submittedName>
        <fullName evidence="1">Uncharacterized protein</fullName>
    </submittedName>
</protein>
<evidence type="ECO:0000313" key="1">
    <source>
        <dbReference type="EMBL" id="RIA90216.1"/>
    </source>
</evidence>
<name>A0A397SZY5_9GLOM</name>
<proteinExistence type="predicted"/>
<comment type="caution">
    <text evidence="1">The sequence shown here is derived from an EMBL/GenBank/DDBJ whole genome shotgun (WGS) entry which is preliminary data.</text>
</comment>
<gene>
    <name evidence="1" type="ORF">C1645_738023</name>
</gene>
<dbReference type="Proteomes" id="UP000265703">
    <property type="component" value="Unassembled WGS sequence"/>
</dbReference>
<reference evidence="1 2" key="1">
    <citation type="submission" date="2018-06" db="EMBL/GenBank/DDBJ databases">
        <title>Comparative genomics reveals the genomic features of Rhizophagus irregularis, R. cerebriforme, R. diaphanum and Gigaspora rosea, and their symbiotic lifestyle signature.</title>
        <authorList>
            <person name="Morin E."/>
            <person name="San Clemente H."/>
            <person name="Chen E.C.H."/>
            <person name="De La Providencia I."/>
            <person name="Hainaut M."/>
            <person name="Kuo A."/>
            <person name="Kohler A."/>
            <person name="Murat C."/>
            <person name="Tang N."/>
            <person name="Roy S."/>
            <person name="Loubradou J."/>
            <person name="Henrissat B."/>
            <person name="Grigoriev I.V."/>
            <person name="Corradi N."/>
            <person name="Roux C."/>
            <person name="Martin F.M."/>
        </authorList>
    </citation>
    <scope>NUCLEOTIDE SEQUENCE [LARGE SCALE GENOMIC DNA]</scope>
    <source>
        <strain evidence="1 2">DAOM 227022</strain>
    </source>
</reference>
<keyword evidence="2" id="KW-1185">Reference proteome</keyword>